<dbReference type="InterPro" id="IPR050640">
    <property type="entry name" value="Bact_2-comp_sensor_kinase"/>
</dbReference>
<dbReference type="InterPro" id="IPR003594">
    <property type="entry name" value="HATPase_dom"/>
</dbReference>
<dbReference type="Proteomes" id="UP001527099">
    <property type="component" value="Unassembled WGS sequence"/>
</dbReference>
<dbReference type="EMBL" id="JAMDMX010000218">
    <property type="protein sequence ID" value="MCY9698242.1"/>
    <property type="molecule type" value="Genomic_DNA"/>
</dbReference>
<evidence type="ECO:0000256" key="10">
    <source>
        <dbReference type="ARBA" id="ARBA00022840"/>
    </source>
</evidence>
<keyword evidence="18" id="KW-1185">Reference proteome</keyword>
<dbReference type="Gene3D" id="6.10.340.10">
    <property type="match status" value="1"/>
</dbReference>
<dbReference type="GO" id="GO:0016301">
    <property type="term" value="F:kinase activity"/>
    <property type="evidence" value="ECO:0007669"/>
    <property type="project" value="UniProtKB-KW"/>
</dbReference>
<gene>
    <name evidence="17" type="ORF">M5X19_36185</name>
</gene>
<keyword evidence="12" id="KW-0902">Two-component regulatory system</keyword>
<accession>A0ABT4GPW1</accession>
<evidence type="ECO:0000256" key="13">
    <source>
        <dbReference type="ARBA" id="ARBA00023136"/>
    </source>
</evidence>
<evidence type="ECO:0000256" key="9">
    <source>
        <dbReference type="ARBA" id="ARBA00022777"/>
    </source>
</evidence>
<name>A0ABT4GPW1_9BACL</name>
<keyword evidence="10" id="KW-0067">ATP-binding</keyword>
<dbReference type="PROSITE" id="PS50109">
    <property type="entry name" value="HIS_KIN"/>
    <property type="match status" value="1"/>
</dbReference>
<feature type="domain" description="HAMP" evidence="16">
    <location>
        <begin position="332"/>
        <end position="384"/>
    </location>
</feature>
<comment type="subcellular location">
    <subcellularLocation>
        <location evidence="2">Cell membrane</location>
        <topology evidence="2">Multi-pass membrane protein</topology>
    </subcellularLocation>
</comment>
<dbReference type="SUPFAM" id="SSF158472">
    <property type="entry name" value="HAMP domain-like"/>
    <property type="match status" value="1"/>
</dbReference>
<evidence type="ECO:0000256" key="7">
    <source>
        <dbReference type="ARBA" id="ARBA00022692"/>
    </source>
</evidence>
<dbReference type="Gene3D" id="3.30.450.20">
    <property type="entry name" value="PAS domain"/>
    <property type="match status" value="1"/>
</dbReference>
<keyword evidence="5" id="KW-0597">Phosphoprotein</keyword>
<dbReference type="InterPro" id="IPR010559">
    <property type="entry name" value="Sig_transdc_His_kin_internal"/>
</dbReference>
<dbReference type="Pfam" id="PF00672">
    <property type="entry name" value="HAMP"/>
    <property type="match status" value="1"/>
</dbReference>
<dbReference type="InterPro" id="IPR005467">
    <property type="entry name" value="His_kinase_dom"/>
</dbReference>
<sequence>MKLNKWLATGYLRNLRIKYKLLLSYMLLISITIAAVTWFSYNKTTKMIERQVAESTDRAFEQANEFITYKLNNVKDVSSMLFMNKELEQILLKSPVNYPLAEQIDDYNRLLDMVRSAQNSREIFSIRLFVNDSGIFAKENSTIFNMKNFKDTWWFKLVLEQNGGLYCRSTYSHDYQDQRGSQQIISCMRTLQTQGFFGDVLGLVSMDVLEDSIYRIIKQTEITDGGEVYLVDREGNVISGLDRKTIGQSLSSTIYFQEIIKGSGDSGYQNLEVNGKASLVTYKKVEGTDWRLIAIIPHEEMMQYSDQIASYMLLLFILATVSAAIMAFFMSGGITRRISLLIQQMKRFEEEKWDVRISVDSKDEIGILQVNFNRMTDNIKRLIMEKYEEEVRKKNAELKALQAQINPHFLYNTLDMIHWLAMKHKAQDISYLVGGLAKFFRLSLSKGKDVISIDDELAHVQIYLDIQNKRFSGSIKVSIEVEQQILEMTTVKLVLQPIVENAILHGIREKENKRGLIRISGQICDGLVLFIVEDDGVGMTEEKMKRLLTGDQGAGYGIKNVNEKLKLYFGDSFGLSYESKEGLGTKVTIRFPAMKHPSEGVS</sequence>
<dbReference type="Pfam" id="PF02743">
    <property type="entry name" value="dCache_1"/>
    <property type="match status" value="1"/>
</dbReference>
<evidence type="ECO:0000256" key="3">
    <source>
        <dbReference type="ARBA" id="ARBA00012438"/>
    </source>
</evidence>
<evidence type="ECO:0000259" key="15">
    <source>
        <dbReference type="PROSITE" id="PS50109"/>
    </source>
</evidence>
<keyword evidence="8" id="KW-0547">Nucleotide-binding</keyword>
<organism evidence="17 18">
    <name type="scientific">Paenibacillus alginolyticus</name>
    <dbReference type="NCBI Taxonomy" id="59839"/>
    <lineage>
        <taxon>Bacteria</taxon>
        <taxon>Bacillati</taxon>
        <taxon>Bacillota</taxon>
        <taxon>Bacilli</taxon>
        <taxon>Bacillales</taxon>
        <taxon>Paenibacillaceae</taxon>
        <taxon>Paenibacillus</taxon>
    </lineage>
</organism>
<keyword evidence="4" id="KW-1003">Cell membrane</keyword>
<evidence type="ECO:0000256" key="4">
    <source>
        <dbReference type="ARBA" id="ARBA00022475"/>
    </source>
</evidence>
<dbReference type="InterPro" id="IPR036890">
    <property type="entry name" value="HATPase_C_sf"/>
</dbReference>
<comment type="catalytic activity">
    <reaction evidence="1">
        <text>ATP + protein L-histidine = ADP + protein N-phospho-L-histidine.</text>
        <dbReference type="EC" id="2.7.13.3"/>
    </reaction>
</comment>
<evidence type="ECO:0000256" key="11">
    <source>
        <dbReference type="ARBA" id="ARBA00022989"/>
    </source>
</evidence>
<comment type="caution">
    <text evidence="17">The sequence shown here is derived from an EMBL/GenBank/DDBJ whole genome shotgun (WGS) entry which is preliminary data.</text>
</comment>
<dbReference type="Gene3D" id="3.30.565.10">
    <property type="entry name" value="Histidine kinase-like ATPase, C-terminal domain"/>
    <property type="match status" value="1"/>
</dbReference>
<keyword evidence="13 14" id="KW-0472">Membrane</keyword>
<evidence type="ECO:0000313" key="17">
    <source>
        <dbReference type="EMBL" id="MCY9698242.1"/>
    </source>
</evidence>
<protein>
    <recommendedName>
        <fullName evidence="3">histidine kinase</fullName>
        <ecNumber evidence="3">2.7.13.3</ecNumber>
    </recommendedName>
</protein>
<evidence type="ECO:0000256" key="12">
    <source>
        <dbReference type="ARBA" id="ARBA00023012"/>
    </source>
</evidence>
<dbReference type="SMART" id="SM00304">
    <property type="entry name" value="HAMP"/>
    <property type="match status" value="1"/>
</dbReference>
<feature type="transmembrane region" description="Helical" evidence="14">
    <location>
        <begin position="21"/>
        <end position="41"/>
    </location>
</feature>
<evidence type="ECO:0000256" key="5">
    <source>
        <dbReference type="ARBA" id="ARBA00022553"/>
    </source>
</evidence>
<dbReference type="PANTHER" id="PTHR34220">
    <property type="entry name" value="SENSOR HISTIDINE KINASE YPDA"/>
    <property type="match status" value="1"/>
</dbReference>
<dbReference type="CDD" id="cd06225">
    <property type="entry name" value="HAMP"/>
    <property type="match status" value="1"/>
</dbReference>
<dbReference type="Pfam" id="PF02518">
    <property type="entry name" value="HATPase_c"/>
    <property type="match status" value="1"/>
</dbReference>
<dbReference type="Pfam" id="PF06580">
    <property type="entry name" value="His_kinase"/>
    <property type="match status" value="1"/>
</dbReference>
<dbReference type="InterPro" id="IPR003660">
    <property type="entry name" value="HAMP_dom"/>
</dbReference>
<evidence type="ECO:0000256" key="1">
    <source>
        <dbReference type="ARBA" id="ARBA00000085"/>
    </source>
</evidence>
<dbReference type="CDD" id="cd12912">
    <property type="entry name" value="PDC2_MCP_like"/>
    <property type="match status" value="1"/>
</dbReference>
<evidence type="ECO:0000256" key="8">
    <source>
        <dbReference type="ARBA" id="ARBA00022741"/>
    </source>
</evidence>
<dbReference type="InterPro" id="IPR033479">
    <property type="entry name" value="dCache_1"/>
</dbReference>
<dbReference type="InterPro" id="IPR004358">
    <property type="entry name" value="Sig_transdc_His_kin-like_C"/>
</dbReference>
<dbReference type="SMART" id="SM00387">
    <property type="entry name" value="HATPase_c"/>
    <property type="match status" value="1"/>
</dbReference>
<dbReference type="RefSeq" id="WP_268618707.1">
    <property type="nucleotide sequence ID" value="NZ_JAMDMX010000218.1"/>
</dbReference>
<keyword evidence="11 14" id="KW-1133">Transmembrane helix</keyword>
<evidence type="ECO:0000259" key="16">
    <source>
        <dbReference type="PROSITE" id="PS50885"/>
    </source>
</evidence>
<feature type="transmembrane region" description="Helical" evidence="14">
    <location>
        <begin position="308"/>
        <end position="329"/>
    </location>
</feature>
<keyword evidence="6" id="KW-0808">Transferase</keyword>
<dbReference type="PANTHER" id="PTHR34220:SF7">
    <property type="entry name" value="SENSOR HISTIDINE KINASE YPDA"/>
    <property type="match status" value="1"/>
</dbReference>
<evidence type="ECO:0000256" key="2">
    <source>
        <dbReference type="ARBA" id="ARBA00004651"/>
    </source>
</evidence>
<proteinExistence type="predicted"/>
<dbReference type="PROSITE" id="PS50885">
    <property type="entry name" value="HAMP"/>
    <property type="match status" value="1"/>
</dbReference>
<evidence type="ECO:0000256" key="14">
    <source>
        <dbReference type="SAM" id="Phobius"/>
    </source>
</evidence>
<reference evidence="17 18" key="1">
    <citation type="submission" date="2022-05" db="EMBL/GenBank/DDBJ databases">
        <title>Genome Sequencing of Bee-Associated Microbes.</title>
        <authorList>
            <person name="Dunlap C."/>
        </authorList>
    </citation>
    <scope>NUCLEOTIDE SEQUENCE [LARGE SCALE GENOMIC DNA]</scope>
    <source>
        <strain evidence="17 18">NRRL B-14421</strain>
    </source>
</reference>
<evidence type="ECO:0000313" key="18">
    <source>
        <dbReference type="Proteomes" id="UP001527099"/>
    </source>
</evidence>
<dbReference type="SUPFAM" id="SSF55874">
    <property type="entry name" value="ATPase domain of HSP90 chaperone/DNA topoisomerase II/histidine kinase"/>
    <property type="match status" value="1"/>
</dbReference>
<keyword evidence="7 14" id="KW-0812">Transmembrane</keyword>
<dbReference type="PRINTS" id="PR00344">
    <property type="entry name" value="BCTRLSENSOR"/>
</dbReference>
<feature type="domain" description="Histidine kinase" evidence="15">
    <location>
        <begin position="422"/>
        <end position="595"/>
    </location>
</feature>
<keyword evidence="9 17" id="KW-0418">Kinase</keyword>
<evidence type="ECO:0000256" key="6">
    <source>
        <dbReference type="ARBA" id="ARBA00022679"/>
    </source>
</evidence>
<dbReference type="EC" id="2.7.13.3" evidence="3"/>